<dbReference type="SUPFAM" id="SSF52821">
    <property type="entry name" value="Rhodanese/Cell cycle control phosphatase"/>
    <property type="match status" value="1"/>
</dbReference>
<evidence type="ECO:0000256" key="6">
    <source>
        <dbReference type="ARBA" id="ARBA00023284"/>
    </source>
</evidence>
<evidence type="ECO:0000256" key="4">
    <source>
        <dbReference type="ARBA" id="ARBA00022827"/>
    </source>
</evidence>
<dbReference type="SUPFAM" id="SSF51905">
    <property type="entry name" value="FAD/NAD(P)-binding domain"/>
    <property type="match status" value="1"/>
</dbReference>
<dbReference type="Gene3D" id="3.40.250.10">
    <property type="entry name" value="Rhodanese-like domain"/>
    <property type="match status" value="1"/>
</dbReference>
<dbReference type="PROSITE" id="PS50206">
    <property type="entry name" value="RHODANESE_3"/>
    <property type="match status" value="1"/>
</dbReference>
<dbReference type="STRING" id="2754.EH55_05405"/>
<evidence type="ECO:0000313" key="8">
    <source>
        <dbReference type="EMBL" id="KEJ92173.1"/>
    </source>
</evidence>
<dbReference type="Pfam" id="PF02852">
    <property type="entry name" value="Pyr_redox_dim"/>
    <property type="match status" value="1"/>
</dbReference>
<dbReference type="Gene3D" id="3.50.50.60">
    <property type="entry name" value="FAD/NAD(P)-binding domain"/>
    <property type="match status" value="2"/>
</dbReference>
<proteinExistence type="inferred from homology"/>
<dbReference type="EMBL" id="JMKI01000034">
    <property type="protein sequence ID" value="KEJ92173.1"/>
    <property type="molecule type" value="Genomic_DNA"/>
</dbReference>
<evidence type="ECO:0000256" key="2">
    <source>
        <dbReference type="ARBA" id="ARBA00009130"/>
    </source>
</evidence>
<dbReference type="PRINTS" id="PR00368">
    <property type="entry name" value="FADPNR"/>
</dbReference>
<dbReference type="PANTHER" id="PTHR43429:SF1">
    <property type="entry name" value="NAD(P)H SULFUR OXIDOREDUCTASE (COA-DEPENDENT)"/>
    <property type="match status" value="1"/>
</dbReference>
<feature type="domain" description="Rhodanese" evidence="7">
    <location>
        <begin position="467"/>
        <end position="557"/>
    </location>
</feature>
<protein>
    <submittedName>
        <fullName evidence="8">CoA-disulfide reductase</fullName>
    </submittedName>
</protein>
<keyword evidence="6" id="KW-0676">Redox-active center</keyword>
<dbReference type="SMART" id="SM00450">
    <property type="entry name" value="RHOD"/>
    <property type="match status" value="1"/>
</dbReference>
<keyword evidence="3" id="KW-0285">Flavoprotein</keyword>
<dbReference type="InterPro" id="IPR016156">
    <property type="entry name" value="FAD/NAD-linked_Rdtase_dimer_sf"/>
</dbReference>
<gene>
    <name evidence="8" type="ORF">EH55_05405</name>
</gene>
<dbReference type="eggNOG" id="COG0607">
    <property type="taxonomic scope" value="Bacteria"/>
</dbReference>
<sequence length="558" mass="60108">MNKKVLIVGGVAGGASCAARLRRLDEEAEIIIFERGEHVSYANCGLPYRVGGEIESRDALLVLKTEFLRDRFKADVRLLSEVVSIDRKKKRVTVKELQSGRTYEESYDTLVLATGSSPLRPDIPGITSPRVATLWTVEDAECIRAMIEQKSIESAVVVGGGFIGLETAENLHAAGVKVTLIEALDQVMTPLDFEMAQLLHERIRDAGVELILGDAVSSFRDEAGGVLLELKSGKSVGAQLAILSIGVRPNCELARGAGLKVNERGGVVTDAAQRTSDPCIFAVGDVTEVEEFVMKGRAMIPLAGPSNKQGRVAADNIAGVGARYGGTQGTSIARVFGLAAAATGMNEKKLQKLGLEKGRDYESLIIAQKSHAGYYPGWTPLTLKLVFSLKDRRILGAQAVGGGADKRIDTISAAMRFGASVGDLKELEFAYAPPFSSAKDPVNMAGYVAENLLAGLVRFCPWDEMERNPEALLIEVREERELAAYKAPGALHIPLGKLRERLGELEKYRGGEIIILCAIGARAYTAARILAQHGFENVSVYPGGAVLYRAVHHRARRG</sequence>
<keyword evidence="9" id="KW-1185">Reference proteome</keyword>
<dbReference type="PRINTS" id="PR00411">
    <property type="entry name" value="PNDRDTASEI"/>
</dbReference>
<dbReference type="SUPFAM" id="SSF55424">
    <property type="entry name" value="FAD/NAD-linked reductases, dimerisation (C-terminal) domain"/>
    <property type="match status" value="1"/>
</dbReference>
<comment type="caution">
    <text evidence="8">The sequence shown here is derived from an EMBL/GenBank/DDBJ whole genome shotgun (WGS) entry which is preliminary data.</text>
</comment>
<evidence type="ECO:0000256" key="3">
    <source>
        <dbReference type="ARBA" id="ARBA00022630"/>
    </source>
</evidence>
<comment type="similarity">
    <text evidence="2">Belongs to the class-III pyridine nucleotide-disulfide oxidoreductase family.</text>
</comment>
<dbReference type="AlphaFoldDB" id="A0A073IP80"/>
<name>A0A073IP80_9BACT</name>
<dbReference type="InterPro" id="IPR036873">
    <property type="entry name" value="Rhodanese-like_dom_sf"/>
</dbReference>
<dbReference type="eggNOG" id="COG0446">
    <property type="taxonomic scope" value="Bacteria"/>
</dbReference>
<dbReference type="PROSITE" id="PS51257">
    <property type="entry name" value="PROKAR_LIPOPROTEIN"/>
    <property type="match status" value="1"/>
</dbReference>
<dbReference type="InterPro" id="IPR004099">
    <property type="entry name" value="Pyr_nucl-diS_OxRdtase_dimer"/>
</dbReference>
<dbReference type="RefSeq" id="WP_037976370.1">
    <property type="nucleotide sequence ID" value="NZ_JMKI01000034.1"/>
</dbReference>
<evidence type="ECO:0000256" key="5">
    <source>
        <dbReference type="ARBA" id="ARBA00023002"/>
    </source>
</evidence>
<dbReference type="InterPro" id="IPR050260">
    <property type="entry name" value="FAD-bd_OxRdtase"/>
</dbReference>
<organism evidence="8 9">
    <name type="scientific">Synergistes jonesii</name>
    <dbReference type="NCBI Taxonomy" id="2754"/>
    <lineage>
        <taxon>Bacteria</taxon>
        <taxon>Thermotogati</taxon>
        <taxon>Synergistota</taxon>
        <taxon>Synergistia</taxon>
        <taxon>Synergistales</taxon>
        <taxon>Synergistaceae</taxon>
        <taxon>Synergistes</taxon>
    </lineage>
</organism>
<dbReference type="Proteomes" id="UP000027665">
    <property type="component" value="Unassembled WGS sequence"/>
</dbReference>
<dbReference type="OrthoDB" id="9802028at2"/>
<dbReference type="GeneID" id="90983723"/>
<dbReference type="PANTHER" id="PTHR43429">
    <property type="entry name" value="PYRIDINE NUCLEOTIDE-DISULFIDE OXIDOREDUCTASE DOMAIN-CONTAINING"/>
    <property type="match status" value="1"/>
</dbReference>
<dbReference type="Pfam" id="PF00581">
    <property type="entry name" value="Rhodanese"/>
    <property type="match status" value="1"/>
</dbReference>
<evidence type="ECO:0000256" key="1">
    <source>
        <dbReference type="ARBA" id="ARBA00001974"/>
    </source>
</evidence>
<reference evidence="8 9" key="1">
    <citation type="submission" date="2014-04" db="EMBL/GenBank/DDBJ databases">
        <title>Draft Genome Sequence of Synergistes jonesii.</title>
        <authorList>
            <person name="Coil D.A."/>
            <person name="Eisen J.A."/>
            <person name="Holland-Moritz H.E."/>
        </authorList>
    </citation>
    <scope>NUCLEOTIDE SEQUENCE [LARGE SCALE GENOMIC DNA]</scope>
    <source>
        <strain evidence="8 9">78-1</strain>
    </source>
</reference>
<accession>A0A073IP80</accession>
<dbReference type="InterPro" id="IPR001763">
    <property type="entry name" value="Rhodanese-like_dom"/>
</dbReference>
<keyword evidence="5" id="KW-0560">Oxidoreductase</keyword>
<dbReference type="InterPro" id="IPR023753">
    <property type="entry name" value="FAD/NAD-binding_dom"/>
</dbReference>
<dbReference type="InterPro" id="IPR036188">
    <property type="entry name" value="FAD/NAD-bd_sf"/>
</dbReference>
<evidence type="ECO:0000313" key="9">
    <source>
        <dbReference type="Proteomes" id="UP000027665"/>
    </source>
</evidence>
<keyword evidence="4" id="KW-0274">FAD</keyword>
<evidence type="ECO:0000259" key="7">
    <source>
        <dbReference type="PROSITE" id="PS50206"/>
    </source>
</evidence>
<comment type="cofactor">
    <cofactor evidence="1">
        <name>FAD</name>
        <dbReference type="ChEBI" id="CHEBI:57692"/>
    </cofactor>
</comment>
<dbReference type="GO" id="GO:0016491">
    <property type="term" value="F:oxidoreductase activity"/>
    <property type="evidence" value="ECO:0007669"/>
    <property type="project" value="UniProtKB-KW"/>
</dbReference>
<dbReference type="Pfam" id="PF07992">
    <property type="entry name" value="Pyr_redox_2"/>
    <property type="match status" value="1"/>
</dbReference>